<keyword evidence="1" id="KW-0732">Signal</keyword>
<organism evidence="2 3">
    <name type="scientific">Flavobacterium arundinis</name>
    <dbReference type="NCBI Taxonomy" id="3139143"/>
    <lineage>
        <taxon>Bacteria</taxon>
        <taxon>Pseudomonadati</taxon>
        <taxon>Bacteroidota</taxon>
        <taxon>Flavobacteriia</taxon>
        <taxon>Flavobacteriales</taxon>
        <taxon>Flavobacteriaceae</taxon>
        <taxon>Flavobacterium</taxon>
    </lineage>
</organism>
<dbReference type="RefSeq" id="WP_341695768.1">
    <property type="nucleotide sequence ID" value="NZ_JBBYHR010000002.1"/>
</dbReference>
<gene>
    <name evidence="2" type="ORF">AAEO56_04180</name>
</gene>
<dbReference type="InterPro" id="IPR043741">
    <property type="entry name" value="DUF5686"/>
</dbReference>
<dbReference type="InterPro" id="IPR008969">
    <property type="entry name" value="CarboxyPept-like_regulatory"/>
</dbReference>
<accession>A0ABU9HTM1</accession>
<proteinExistence type="predicted"/>
<sequence>MKLKNLLLFLSFFVIAIMHGQHRVSGKVTDATTHEPLAFASIIFNNDSTLGISTDIDGKFSWTGTTPVNSLTCSYVGYTSQTIALGNKTQDLVIELAFAENELKELVITPTEDPAYGIMRKVIANKEKNDPENIASFRYKTYNKVIYDIRSEAAKDSLKMRKVFKDGHLMMMESVTERKYLKPEMSEEVVLATKVSGFKNPSFASLATDLQPFSFYKDNIPFLNSNYLNPISKGSLSKYRFTLRDTLYREQDTVYIISYKPLPHKNFDGLTGLLYINTNKYAVQNVTASPYDKGKIDIQIKQQYVFTKEGYWFPEQLDFTLEFTDYPTPKTGMYAQGKSYIDNVEIGLPLTKRDFRLESVWIEDNAAKKDSVYWEDARREKLNTAETTTYTVLDSLGQKGNFDGMLLFMEKFARGRIPIKFIDIDVPKTLVYNKYEGARWGLGLYTNEKLFEKLTLGGFFGYGSRDYKWKYGGEVIYEFSKKHQFTVGAKYQDNLVETGNHGFDYTPMFYNVRSIIAYQMDRIEENSLNIGFRTFRYAKWNIGFRNETVTPQYDYVFINNDGTSFSRYKNTELSVNLRFAFRERFVQSFKQNVSQSTKYPILYLSYSRGLKDAFGGELNYNKIEGAVEQSFFTKNIGKSSYRLEAGYIDRTLPYGLLFTGEGSYDKDYPVIMKNTFQTMMPYEFLSDKYANLFTSHNFGGLLFKAGWFQPQISIHNNFSWGDLTKGGTHNFITYKTKNKLFTETGLQLDNLFKMNYLNIGYLGFGAGLYYRYGGYSLPDSNDNFAFKFTLSFSVK</sequence>
<feature type="signal peptide" evidence="1">
    <location>
        <begin position="1"/>
        <end position="20"/>
    </location>
</feature>
<protein>
    <submittedName>
        <fullName evidence="2">DUF5686 family protein</fullName>
    </submittedName>
</protein>
<dbReference type="Pfam" id="PF18939">
    <property type="entry name" value="DUF5686"/>
    <property type="match status" value="1"/>
</dbReference>
<keyword evidence="3" id="KW-1185">Reference proteome</keyword>
<evidence type="ECO:0000313" key="3">
    <source>
        <dbReference type="Proteomes" id="UP001464555"/>
    </source>
</evidence>
<dbReference type="SUPFAM" id="SSF49464">
    <property type="entry name" value="Carboxypeptidase regulatory domain-like"/>
    <property type="match status" value="1"/>
</dbReference>
<dbReference type="Proteomes" id="UP001464555">
    <property type="component" value="Unassembled WGS sequence"/>
</dbReference>
<dbReference type="Gene3D" id="2.60.40.1120">
    <property type="entry name" value="Carboxypeptidase-like, regulatory domain"/>
    <property type="match status" value="1"/>
</dbReference>
<comment type="caution">
    <text evidence="2">The sequence shown here is derived from an EMBL/GenBank/DDBJ whole genome shotgun (WGS) entry which is preliminary data.</text>
</comment>
<name>A0ABU9HTM1_9FLAO</name>
<dbReference type="EMBL" id="JBBYHR010000002">
    <property type="protein sequence ID" value="MEL1243449.1"/>
    <property type="molecule type" value="Genomic_DNA"/>
</dbReference>
<evidence type="ECO:0000313" key="2">
    <source>
        <dbReference type="EMBL" id="MEL1243449.1"/>
    </source>
</evidence>
<reference evidence="2 3" key="1">
    <citation type="submission" date="2024-04" db="EMBL/GenBank/DDBJ databases">
        <title>Flavobacterium sp. DGU11 16S ribosomal RNA gene Genome sequencing and assembly.</title>
        <authorList>
            <person name="Park S."/>
        </authorList>
    </citation>
    <scope>NUCLEOTIDE SEQUENCE [LARGE SCALE GENOMIC DNA]</scope>
    <source>
        <strain evidence="2 3">DGU11</strain>
    </source>
</reference>
<feature type="chain" id="PRO_5046827872" evidence="1">
    <location>
        <begin position="21"/>
        <end position="795"/>
    </location>
</feature>
<evidence type="ECO:0000256" key="1">
    <source>
        <dbReference type="SAM" id="SignalP"/>
    </source>
</evidence>
<dbReference type="Pfam" id="PF13715">
    <property type="entry name" value="CarbopepD_reg_2"/>
    <property type="match status" value="1"/>
</dbReference>